<dbReference type="InterPro" id="IPR002545">
    <property type="entry name" value="CheW-lke_dom"/>
</dbReference>
<dbReference type="GO" id="GO:0005829">
    <property type="term" value="C:cytosol"/>
    <property type="evidence" value="ECO:0007669"/>
    <property type="project" value="TreeGrafter"/>
</dbReference>
<proteinExistence type="predicted"/>
<dbReference type="Gene3D" id="2.40.50.180">
    <property type="entry name" value="CheA-289, Domain 4"/>
    <property type="match status" value="1"/>
</dbReference>
<dbReference type="Gene3D" id="2.30.30.40">
    <property type="entry name" value="SH3 Domains"/>
    <property type="match status" value="1"/>
</dbReference>
<comment type="caution">
    <text evidence="2">The sequence shown here is derived from an EMBL/GenBank/DDBJ whole genome shotgun (WGS) entry which is preliminary data.</text>
</comment>
<dbReference type="SUPFAM" id="SSF50341">
    <property type="entry name" value="CheW-like"/>
    <property type="match status" value="1"/>
</dbReference>
<organism evidence="2">
    <name type="scientific">Caulobacter sp. 602-2</name>
    <dbReference type="NCBI Taxonomy" id="2710887"/>
    <lineage>
        <taxon>Bacteria</taxon>
        <taxon>Pseudomonadati</taxon>
        <taxon>Pseudomonadota</taxon>
        <taxon>Alphaproteobacteria</taxon>
        <taxon>Caulobacterales</taxon>
        <taxon>Caulobacteraceae</taxon>
        <taxon>Caulobacter</taxon>
    </lineage>
</organism>
<dbReference type="CDD" id="cd00732">
    <property type="entry name" value="CheW"/>
    <property type="match status" value="1"/>
</dbReference>
<name>A0A6G4R355_9CAUL</name>
<gene>
    <name evidence="2" type="ORF">G5B46_20480</name>
</gene>
<dbReference type="Pfam" id="PF01584">
    <property type="entry name" value="CheW"/>
    <property type="match status" value="1"/>
</dbReference>
<dbReference type="SMART" id="SM00260">
    <property type="entry name" value="CheW"/>
    <property type="match status" value="1"/>
</dbReference>
<feature type="domain" description="CheW-like" evidence="1">
    <location>
        <begin position="9"/>
        <end position="148"/>
    </location>
</feature>
<dbReference type="PANTHER" id="PTHR22617">
    <property type="entry name" value="CHEMOTAXIS SENSOR HISTIDINE KINASE-RELATED"/>
    <property type="match status" value="1"/>
</dbReference>
<reference evidence="2" key="1">
    <citation type="submission" date="2020-02" db="EMBL/GenBank/DDBJ databases">
        <authorList>
            <person name="Gao J."/>
            <person name="Sun J."/>
        </authorList>
    </citation>
    <scope>NUCLEOTIDE SEQUENCE</scope>
    <source>
        <strain evidence="2">602-2</strain>
    </source>
</reference>
<dbReference type="GO" id="GO:0007165">
    <property type="term" value="P:signal transduction"/>
    <property type="evidence" value="ECO:0007669"/>
    <property type="project" value="InterPro"/>
</dbReference>
<dbReference type="PANTHER" id="PTHR22617:SF23">
    <property type="entry name" value="CHEMOTAXIS PROTEIN CHEW"/>
    <property type="match status" value="1"/>
</dbReference>
<protein>
    <submittedName>
        <fullName evidence="2">Purine-binding chemotaxis protein CheW</fullName>
    </submittedName>
</protein>
<dbReference type="InterPro" id="IPR039315">
    <property type="entry name" value="CheW"/>
</dbReference>
<dbReference type="RefSeq" id="WP_164467484.1">
    <property type="nucleotide sequence ID" value="NZ_JAAKGT010000012.1"/>
</dbReference>
<dbReference type="AlphaFoldDB" id="A0A6G4R355"/>
<dbReference type="PROSITE" id="PS50851">
    <property type="entry name" value="CHEW"/>
    <property type="match status" value="1"/>
</dbReference>
<dbReference type="InterPro" id="IPR036061">
    <property type="entry name" value="CheW-like_dom_sf"/>
</dbReference>
<dbReference type="GO" id="GO:0006935">
    <property type="term" value="P:chemotaxis"/>
    <property type="evidence" value="ECO:0007669"/>
    <property type="project" value="InterPro"/>
</dbReference>
<dbReference type="EMBL" id="JAAKGT010000012">
    <property type="protein sequence ID" value="NGM51994.1"/>
    <property type="molecule type" value="Genomic_DNA"/>
</dbReference>
<sequence length="151" mass="16714">MMTDQAEPALELISFCIGEQEFCIDVKTVREIRGWTPATPIPHAPGFLKGVINLRGAIMPVIDLRNRLGLGVTIPETRHVIVVVECHDRLAGILVDAVSETFTITRDHLQPAPDMGADELRFVQAILSVDTRLITYLRMDDVFPPQVSQAA</sequence>
<evidence type="ECO:0000313" key="2">
    <source>
        <dbReference type="EMBL" id="NGM51994.1"/>
    </source>
</evidence>
<accession>A0A6G4R355</accession>
<evidence type="ECO:0000259" key="1">
    <source>
        <dbReference type="PROSITE" id="PS50851"/>
    </source>
</evidence>